<proteinExistence type="predicted"/>
<evidence type="ECO:0000313" key="3">
    <source>
        <dbReference type="Proteomes" id="UP000048600"/>
    </source>
</evidence>
<evidence type="ECO:0000256" key="1">
    <source>
        <dbReference type="SAM" id="MobiDB-lite"/>
    </source>
</evidence>
<name>A0A655JE50_MYCTX</name>
<gene>
    <name evidence="2" type="ORF">ERS007741_03143</name>
</gene>
<dbReference type="EMBL" id="CHKL01000438">
    <property type="protein sequence ID" value="COW78122.1"/>
    <property type="molecule type" value="Genomic_DNA"/>
</dbReference>
<sequence>MGVVRQQPRLQVLAVVGEIQPQQFRVPTRTAEPHARRHSHHVAAQHDGDVAQHRVLADPSMVRAEVNGVVGPVGDPHGGQPSGVVDNELDVVGVGSAAPVVDDHDRLAKLLDTHLQVPIGHRALPRPGHGDAYRLDDLGVALDGDQSRGVERRKRLGGNAVGGYAALAQSWIAAAHGLGVYARPLADRDRGATGGPRGAVVQATQPPQRGEPPDLVAAVRNLERVHVKGGEQLALVVCDPLDGCCQSRSRHPTAPSICSSISRLSSSAYSIGSSLAIGSTKPRTTIAIASSSVSPRLIR</sequence>
<dbReference type="Proteomes" id="UP000048600">
    <property type="component" value="Unassembled WGS sequence"/>
</dbReference>
<dbReference type="AlphaFoldDB" id="A0A655JE50"/>
<organism evidence="2 3">
    <name type="scientific">Mycobacterium tuberculosis</name>
    <dbReference type="NCBI Taxonomy" id="1773"/>
    <lineage>
        <taxon>Bacteria</taxon>
        <taxon>Bacillati</taxon>
        <taxon>Actinomycetota</taxon>
        <taxon>Actinomycetes</taxon>
        <taxon>Mycobacteriales</taxon>
        <taxon>Mycobacteriaceae</taxon>
        <taxon>Mycobacterium</taxon>
        <taxon>Mycobacterium tuberculosis complex</taxon>
    </lineage>
</organism>
<accession>A0A655JE50</accession>
<feature type="region of interest" description="Disordered" evidence="1">
    <location>
        <begin position="189"/>
        <end position="211"/>
    </location>
</feature>
<protein>
    <submittedName>
        <fullName evidence="2">Uncharacterized protein</fullName>
    </submittedName>
</protein>
<evidence type="ECO:0000313" key="2">
    <source>
        <dbReference type="EMBL" id="COW78122.1"/>
    </source>
</evidence>
<reference evidence="2 3" key="1">
    <citation type="submission" date="2015-03" db="EMBL/GenBank/DDBJ databases">
        <authorList>
            <consortium name="Pathogen Informatics"/>
        </authorList>
    </citation>
    <scope>NUCLEOTIDE SEQUENCE [LARGE SCALE GENOMIC DNA]</scope>
    <source>
        <strain evidence="2 3">P00601463</strain>
    </source>
</reference>